<dbReference type="GO" id="GO:0005829">
    <property type="term" value="C:cytosol"/>
    <property type="evidence" value="ECO:0007669"/>
    <property type="project" value="TreeGrafter"/>
</dbReference>
<accession>A0A8X6KS47</accession>
<feature type="domain" description="Ras-associating" evidence="6">
    <location>
        <begin position="1286"/>
        <end position="1376"/>
    </location>
</feature>
<dbReference type="PROSITE" id="PS51205">
    <property type="entry name" value="VPS9"/>
    <property type="match status" value="1"/>
</dbReference>
<proteinExistence type="inferred from homology"/>
<dbReference type="GO" id="GO:0005085">
    <property type="term" value="F:guanyl-nucleotide exchange factor activity"/>
    <property type="evidence" value="ECO:0007669"/>
    <property type="project" value="InterPro"/>
</dbReference>
<feature type="region of interest" description="Disordered" evidence="4">
    <location>
        <begin position="574"/>
        <end position="627"/>
    </location>
</feature>
<evidence type="ECO:0000256" key="1">
    <source>
        <dbReference type="ARBA" id="ARBA00006919"/>
    </source>
</evidence>
<dbReference type="InterPro" id="IPR029071">
    <property type="entry name" value="Ubiquitin-like_domsf"/>
</dbReference>
<dbReference type="InterPro" id="IPR036860">
    <property type="entry name" value="SH2_dom_sf"/>
</dbReference>
<keyword evidence="9" id="KW-1185">Reference proteome</keyword>
<dbReference type="SMART" id="SM00252">
    <property type="entry name" value="SH2"/>
    <property type="match status" value="1"/>
</dbReference>
<dbReference type="Pfam" id="PF00017">
    <property type="entry name" value="SH2"/>
    <property type="match status" value="1"/>
</dbReference>
<dbReference type="InterPro" id="IPR045046">
    <property type="entry name" value="Vps9-like"/>
</dbReference>
<evidence type="ECO:0000256" key="4">
    <source>
        <dbReference type="SAM" id="MobiDB-lite"/>
    </source>
</evidence>
<dbReference type="PROSITE" id="PS50200">
    <property type="entry name" value="RA"/>
    <property type="match status" value="1"/>
</dbReference>
<organism evidence="8 9">
    <name type="scientific">Trichonephila clavata</name>
    <name type="common">Joro spider</name>
    <name type="synonym">Nephila clavata</name>
    <dbReference type="NCBI Taxonomy" id="2740835"/>
    <lineage>
        <taxon>Eukaryota</taxon>
        <taxon>Metazoa</taxon>
        <taxon>Ecdysozoa</taxon>
        <taxon>Arthropoda</taxon>
        <taxon>Chelicerata</taxon>
        <taxon>Arachnida</taxon>
        <taxon>Araneae</taxon>
        <taxon>Araneomorphae</taxon>
        <taxon>Entelegynae</taxon>
        <taxon>Araneoidea</taxon>
        <taxon>Nephilidae</taxon>
        <taxon>Trichonephila</taxon>
    </lineage>
</organism>
<evidence type="ECO:0000313" key="8">
    <source>
        <dbReference type="EMBL" id="GFQ82051.1"/>
    </source>
</evidence>
<feature type="compositionally biased region" description="Polar residues" evidence="4">
    <location>
        <begin position="921"/>
        <end position="932"/>
    </location>
</feature>
<evidence type="ECO:0000259" key="7">
    <source>
        <dbReference type="PROSITE" id="PS51205"/>
    </source>
</evidence>
<dbReference type="Pfam" id="PF00788">
    <property type="entry name" value="RA"/>
    <property type="match status" value="1"/>
</dbReference>
<dbReference type="Pfam" id="PF23268">
    <property type="entry name" value="RIN1"/>
    <property type="match status" value="1"/>
</dbReference>
<evidence type="ECO:0000259" key="5">
    <source>
        <dbReference type="PROSITE" id="PS50001"/>
    </source>
</evidence>
<gene>
    <name evidence="8" type="primary">spri</name>
    <name evidence="8" type="ORF">TNCT_28052</name>
</gene>
<dbReference type="Pfam" id="PF02204">
    <property type="entry name" value="VPS9"/>
    <property type="match status" value="1"/>
</dbReference>
<feature type="region of interest" description="Disordered" evidence="4">
    <location>
        <begin position="115"/>
        <end position="192"/>
    </location>
</feature>
<evidence type="ECO:0000256" key="2">
    <source>
        <dbReference type="ARBA" id="ARBA00022468"/>
    </source>
</evidence>
<dbReference type="Gene3D" id="3.10.20.90">
    <property type="entry name" value="Phosphatidylinositol 3-kinase Catalytic Subunit, Chain A, domain 1"/>
    <property type="match status" value="1"/>
</dbReference>
<dbReference type="InterPro" id="IPR037191">
    <property type="entry name" value="VPS9_dom_sf"/>
</dbReference>
<comment type="caution">
    <text evidence="8">The sequence shown here is derived from an EMBL/GenBank/DDBJ whole genome shotgun (WGS) entry which is preliminary data.</text>
</comment>
<dbReference type="Proteomes" id="UP000887116">
    <property type="component" value="Unassembled WGS sequence"/>
</dbReference>
<comment type="similarity">
    <text evidence="1">Belongs to the RIN (Ras interaction/interference) family.</text>
</comment>
<dbReference type="SUPFAM" id="SSF109993">
    <property type="entry name" value="VPS9 domain"/>
    <property type="match status" value="1"/>
</dbReference>
<feature type="compositionally biased region" description="Polar residues" evidence="4">
    <location>
        <begin position="355"/>
        <end position="375"/>
    </location>
</feature>
<dbReference type="OrthoDB" id="21085at2759"/>
<feature type="compositionally biased region" description="Polar residues" evidence="4">
    <location>
        <begin position="414"/>
        <end position="452"/>
    </location>
</feature>
<protein>
    <submittedName>
        <fullName evidence="8">Protein sprint</fullName>
    </submittedName>
</protein>
<dbReference type="SMART" id="SM00314">
    <property type="entry name" value="RA"/>
    <property type="match status" value="1"/>
</dbReference>
<feature type="compositionally biased region" description="Pro residues" evidence="4">
    <location>
        <begin position="135"/>
        <end position="153"/>
    </location>
</feature>
<feature type="compositionally biased region" description="Low complexity" evidence="4">
    <location>
        <begin position="381"/>
        <end position="390"/>
    </location>
</feature>
<dbReference type="InterPro" id="IPR003123">
    <property type="entry name" value="VPS9"/>
</dbReference>
<dbReference type="InterPro" id="IPR000159">
    <property type="entry name" value="RA_dom"/>
</dbReference>
<dbReference type="GO" id="GO:0005096">
    <property type="term" value="F:GTPase activator activity"/>
    <property type="evidence" value="ECO:0007669"/>
    <property type="project" value="UniProtKB-KW"/>
</dbReference>
<dbReference type="SMART" id="SM00167">
    <property type="entry name" value="VPS9"/>
    <property type="match status" value="1"/>
</dbReference>
<sequence>MSRVIYLGPQLGYSDASTAFRYVSSNTLCYDIKLISGVAHDLDLMLQDLFPDAIPSPLREEYGFTDDIALDHESFANHATLLEQFMRGAGPDATFLEGGPADACGEYRSRKSLFAETPTSDSCDGRTTPTSTSSPSPPPPAPPPRSVPPPPPADYSAHLQGSMGAQSTMVSSSSVSSVQETSDGDSSHTSSSFAPCDIGLLERLIRTHPIWFLPGIGRAGAVHLLQGKDVGNFIVRQSSKPNTMALSVRLPEDKGPYVEHYLIETVGDAQLRLEGSDNNFHAIPMLVAHYCQCCDELPVQLALPCPLAQAGSRQELSSLALLGQDFWLSSLVKSPNIAPPPSGAFTVPEIDENLHSTFKPGTSNRNGLSPPSTLHLNMEQPPDVSSLSSNSPPPPVAPKHQSHGAPPPPPPRSFLTTRTSSCTNIPANQPSDTSPELSSPSTNNECKGQTNGLDLDKKEVAKAEPEVKKAEKKIARVAHYKQSNIVDLPPAYYKSSLADKISDYEDIWGNTVSKDGERKAKLRTFQPSLKADGVENLKHRNHEFFKRQQSDNVLTANFHYTYTQGTQTEIFSAEGPLEVPGNEVSTGESSLDNSSPEDRDKFSSPFYSEPVDSLPKDLTSPTDDRDYLPQRLFNHRFSDPNLHWPQNAQCRKIDTTLDEERLASLSSSVDNIKALGPSPIHRRQQNIALSTQWVQELNQRISSHSLKKDSQTQVSTHDLVSQKPVKKSSTPKKAKGHGQGSSAWPLDSSWEWMAHDDTSSDENDILPGTLGSKFPLHMGYKDVDSHLGDMTTVEDLIALRSPELSLPSIGPLTQSNVMRVSEYDNLDREPDHSEELTDRQRASEVLDDTATEFCEPWDSLRWERLLRLMIPETDILGDDDTVQREKMENQRNLILENNKKNETQKTESVPHSMMGFEDTESNSTVSAYSDATSEGLDDTSASEYPSDRYRGKSFEERLEPLLAAQRIVALRNRSSSKIGENIRHYIFRLAEERDNTFAKSIEHFIQCTKESNETKPVVVMRNIRQFMSGIKNYLLKHGEGRFENLLQEERSKLKPDEFLDIDAVIEDSLHKLVIKPLKGFIYQLFVNEYTRNGSLKLLSDNIKFARTKTPEELGVRPEFKLPEGTSLEVVNHFLNRLQQAYSPLKKLENLLAAISTIYNSVQQDKIAQGKEHVSLGAGDFLPIFICVLVRCGLIAAEIEADYMWGLLHPSLMAREGGYYLTTLSSAVHVLKSLQACSPEMPQNQVEAFDNLPTTGVGYGVDMGSPRSQLGCKTPSPEPRLACIADLQGFLKIMIPDELTGSIISKTLPIKPNMTTKEVAKLIAHKFNITNPQDYCLFKLVNGEEMMLADSECPQVIKADLMAAGTNCLFTYKRCDAKFIWPIMEKSP</sequence>
<feature type="region of interest" description="Disordered" evidence="4">
    <location>
        <begin position="354"/>
        <end position="458"/>
    </location>
</feature>
<dbReference type="CDD" id="cd01776">
    <property type="entry name" value="RA_Rin"/>
    <property type="match status" value="1"/>
</dbReference>
<dbReference type="SUPFAM" id="SSF54236">
    <property type="entry name" value="Ubiquitin-like"/>
    <property type="match status" value="1"/>
</dbReference>
<feature type="domain" description="VPS9" evidence="7">
    <location>
        <begin position="1092"/>
        <end position="1239"/>
    </location>
</feature>
<dbReference type="InterPro" id="IPR000980">
    <property type="entry name" value="SH2"/>
</dbReference>
<feature type="compositionally biased region" description="Basic residues" evidence="4">
    <location>
        <begin position="724"/>
        <end position="736"/>
    </location>
</feature>
<evidence type="ECO:0000259" key="6">
    <source>
        <dbReference type="PROSITE" id="PS50200"/>
    </source>
</evidence>
<name>A0A8X6KS47_TRICU</name>
<dbReference type="PANTHER" id="PTHR23101">
    <property type="entry name" value="RAB GDP/GTP EXCHANGE FACTOR"/>
    <property type="match status" value="1"/>
</dbReference>
<dbReference type="GO" id="GO:0007165">
    <property type="term" value="P:signal transduction"/>
    <property type="evidence" value="ECO:0007669"/>
    <property type="project" value="InterPro"/>
</dbReference>
<reference evidence="8" key="1">
    <citation type="submission" date="2020-07" db="EMBL/GenBank/DDBJ databases">
        <title>Multicomponent nature underlies the extraordinary mechanical properties of spider dragline silk.</title>
        <authorList>
            <person name="Kono N."/>
            <person name="Nakamura H."/>
            <person name="Mori M."/>
            <person name="Yoshida Y."/>
            <person name="Ohtoshi R."/>
            <person name="Malay A.D."/>
            <person name="Moran D.A.P."/>
            <person name="Tomita M."/>
            <person name="Numata K."/>
            <person name="Arakawa K."/>
        </authorList>
    </citation>
    <scope>NUCLEOTIDE SEQUENCE</scope>
</reference>
<keyword evidence="2" id="KW-0343">GTPase activation</keyword>
<dbReference type="GO" id="GO:0016192">
    <property type="term" value="P:vesicle-mediated transport"/>
    <property type="evidence" value="ECO:0007669"/>
    <property type="project" value="InterPro"/>
</dbReference>
<dbReference type="PROSITE" id="PS50001">
    <property type="entry name" value="SH2"/>
    <property type="match status" value="1"/>
</dbReference>
<keyword evidence="3" id="KW-0727">SH2 domain</keyword>
<feature type="compositionally biased region" description="Polar residues" evidence="4">
    <location>
        <begin position="583"/>
        <end position="594"/>
    </location>
</feature>
<dbReference type="GO" id="GO:0031267">
    <property type="term" value="F:small GTPase binding"/>
    <property type="evidence" value="ECO:0007669"/>
    <property type="project" value="TreeGrafter"/>
</dbReference>
<feature type="region of interest" description="Disordered" evidence="4">
    <location>
        <begin position="898"/>
        <end position="947"/>
    </location>
</feature>
<dbReference type="Gene3D" id="1.20.1050.80">
    <property type="entry name" value="VPS9 domain"/>
    <property type="match status" value="1"/>
</dbReference>
<dbReference type="SUPFAM" id="SSF55550">
    <property type="entry name" value="SH2 domain"/>
    <property type="match status" value="1"/>
</dbReference>
<feature type="region of interest" description="Disordered" evidence="4">
    <location>
        <begin position="704"/>
        <end position="747"/>
    </location>
</feature>
<evidence type="ECO:0000256" key="3">
    <source>
        <dbReference type="PROSITE-ProRule" id="PRU00191"/>
    </source>
</evidence>
<feature type="domain" description="SH2" evidence="5">
    <location>
        <begin position="211"/>
        <end position="305"/>
    </location>
</feature>
<dbReference type="Gene3D" id="3.30.505.10">
    <property type="entry name" value="SH2 domain"/>
    <property type="match status" value="1"/>
</dbReference>
<dbReference type="EMBL" id="BMAO01002622">
    <property type="protein sequence ID" value="GFQ82051.1"/>
    <property type="molecule type" value="Genomic_DNA"/>
</dbReference>
<dbReference type="GO" id="GO:0030139">
    <property type="term" value="C:endocytic vesicle"/>
    <property type="evidence" value="ECO:0007669"/>
    <property type="project" value="TreeGrafter"/>
</dbReference>
<dbReference type="PANTHER" id="PTHR23101:SF104">
    <property type="entry name" value="PROTEIN SPRINT"/>
    <property type="match status" value="1"/>
</dbReference>
<evidence type="ECO:0000313" key="9">
    <source>
        <dbReference type="Proteomes" id="UP000887116"/>
    </source>
</evidence>